<keyword evidence="3" id="KW-1185">Reference proteome</keyword>
<name>A0A133VNC7_9EURY</name>
<accession>A0A133VNC7</accession>
<evidence type="ECO:0000313" key="3">
    <source>
        <dbReference type="Proteomes" id="UP000070256"/>
    </source>
</evidence>
<gene>
    <name evidence="2" type="ORF">AKJ58_01390</name>
</gene>
<feature type="coiled-coil region" evidence="1">
    <location>
        <begin position="84"/>
        <end position="115"/>
    </location>
</feature>
<dbReference type="Proteomes" id="UP000070256">
    <property type="component" value="Unassembled WGS sequence"/>
</dbReference>
<keyword evidence="1" id="KW-0175">Coiled coil</keyword>
<dbReference type="EMBL" id="LHYK01000021">
    <property type="protein sequence ID" value="KXB07946.1"/>
    <property type="molecule type" value="Genomic_DNA"/>
</dbReference>
<dbReference type="Gene3D" id="1.10.10.10">
    <property type="entry name" value="Winged helix-like DNA-binding domain superfamily/Winged helix DNA-binding domain"/>
    <property type="match status" value="1"/>
</dbReference>
<proteinExistence type="predicted"/>
<sequence length="332" mass="39403">MARKQEEKILSLLRSGEKRVKDLVALSDMSERSTKRWLKKLRNKGKIKRRPGEGREVWYYIPKWEGRPKPPVRKAPHDLVNECLDDLESSLIKEKGEVKRQIEEKAQEKDEHAKRVLWIIERYKNSWETITDLRIFLNEIKEKPREPGFWDKPDIIELARRELQSSAVKKFSDLCNQYKKIIYNDEIRRRFFELLDRQNDFYPGDFDVLLSTLKILTGGAMKGNEDPRIVLGARKRIGLLEDLCLREEDFTLSSGTLRTIRELDEDRAREIFVKMVVDEKYPMELLVDWALTYYRDELGDLIEELKKLKKPSSKAKERAREFRNMLEKTVSG</sequence>
<reference evidence="2 3" key="1">
    <citation type="journal article" date="2016" name="Sci. Rep.">
        <title>Metabolic traits of an uncultured archaeal lineage -MSBL1- from brine pools of the Red Sea.</title>
        <authorList>
            <person name="Mwirichia R."/>
            <person name="Alam I."/>
            <person name="Rashid M."/>
            <person name="Vinu M."/>
            <person name="Ba-Alawi W."/>
            <person name="Anthony Kamau A."/>
            <person name="Kamanda Ngugi D."/>
            <person name="Goker M."/>
            <person name="Klenk H.P."/>
            <person name="Bajic V."/>
            <person name="Stingl U."/>
        </authorList>
    </citation>
    <scope>NUCLEOTIDE SEQUENCE [LARGE SCALE GENOMIC DNA]</scope>
    <source>
        <strain evidence="2">SCGC-AAA385D11</strain>
    </source>
</reference>
<comment type="caution">
    <text evidence="2">The sequence shown here is derived from an EMBL/GenBank/DDBJ whole genome shotgun (WGS) entry which is preliminary data.</text>
</comment>
<organism evidence="2 3">
    <name type="scientific">candidate division MSBL1 archaeon SCGC-AAA385D11</name>
    <dbReference type="NCBI Taxonomy" id="1698286"/>
    <lineage>
        <taxon>Archaea</taxon>
        <taxon>Methanobacteriati</taxon>
        <taxon>Methanobacteriota</taxon>
        <taxon>candidate division MSBL1</taxon>
    </lineage>
</organism>
<evidence type="ECO:0000256" key="1">
    <source>
        <dbReference type="SAM" id="Coils"/>
    </source>
</evidence>
<dbReference type="SUPFAM" id="SSF46785">
    <property type="entry name" value="Winged helix' DNA-binding domain"/>
    <property type="match status" value="1"/>
</dbReference>
<evidence type="ECO:0000313" key="2">
    <source>
        <dbReference type="EMBL" id="KXB07946.1"/>
    </source>
</evidence>
<dbReference type="InterPro" id="IPR036390">
    <property type="entry name" value="WH_DNA-bd_sf"/>
</dbReference>
<protein>
    <submittedName>
        <fullName evidence="2">Uncharacterized protein</fullName>
    </submittedName>
</protein>
<dbReference type="AlphaFoldDB" id="A0A133VNC7"/>
<dbReference type="InterPro" id="IPR036388">
    <property type="entry name" value="WH-like_DNA-bd_sf"/>
</dbReference>